<keyword evidence="2 8" id="KW-0808">Transferase</keyword>
<dbReference type="Pfam" id="PF04587">
    <property type="entry name" value="ADP_PFK_GK"/>
    <property type="match status" value="1"/>
</dbReference>
<dbReference type="GO" id="GO:0043844">
    <property type="term" value="F:ADP-specific phosphofructokinase activity"/>
    <property type="evidence" value="ECO:0007669"/>
    <property type="project" value="UniProtKB-EC"/>
</dbReference>
<organism evidence="8 9">
    <name type="scientific">Natronococcus jeotgali DSM 18795</name>
    <dbReference type="NCBI Taxonomy" id="1227498"/>
    <lineage>
        <taxon>Archaea</taxon>
        <taxon>Methanobacteriati</taxon>
        <taxon>Methanobacteriota</taxon>
        <taxon>Stenosarchaea group</taxon>
        <taxon>Halobacteria</taxon>
        <taxon>Halobacteriales</taxon>
        <taxon>Natrialbaceae</taxon>
        <taxon>Natronococcus</taxon>
    </lineage>
</organism>
<dbReference type="Gene3D" id="3.40.1190.20">
    <property type="match status" value="1"/>
</dbReference>
<dbReference type="SUPFAM" id="SSF53613">
    <property type="entry name" value="Ribokinase-like"/>
    <property type="match status" value="1"/>
</dbReference>
<gene>
    <name evidence="8" type="ORF">C492_09625</name>
</gene>
<protein>
    <submittedName>
        <fullName evidence="8">ADP-specific phosphofructokinase</fullName>
        <ecNumber evidence="8">2.7.1.146</ecNumber>
    </submittedName>
</protein>
<keyword evidence="3" id="KW-0479">Metal-binding</keyword>
<evidence type="ECO:0000256" key="1">
    <source>
        <dbReference type="ARBA" id="ARBA00022490"/>
    </source>
</evidence>
<keyword evidence="6" id="KW-0324">Glycolysis</keyword>
<dbReference type="GO" id="GO:0046872">
    <property type="term" value="F:metal ion binding"/>
    <property type="evidence" value="ECO:0007669"/>
    <property type="project" value="UniProtKB-KW"/>
</dbReference>
<feature type="compositionally biased region" description="Basic and acidic residues" evidence="7">
    <location>
        <begin position="41"/>
        <end position="58"/>
    </location>
</feature>
<reference evidence="8 9" key="1">
    <citation type="journal article" date="2014" name="PLoS Genet.">
        <title>Phylogenetically driven sequencing of extremely halophilic archaea reveals strategies for static and dynamic osmo-response.</title>
        <authorList>
            <person name="Becker E.A."/>
            <person name="Seitzer P.M."/>
            <person name="Tritt A."/>
            <person name="Larsen D."/>
            <person name="Krusor M."/>
            <person name="Yao A.I."/>
            <person name="Wu D."/>
            <person name="Madern D."/>
            <person name="Eisen J.A."/>
            <person name="Darling A.E."/>
            <person name="Facciotti M.T."/>
        </authorList>
    </citation>
    <scope>NUCLEOTIDE SEQUENCE [LARGE SCALE GENOMIC DNA]</scope>
    <source>
        <strain evidence="8 9">DSM 18795</strain>
    </source>
</reference>
<dbReference type="RefSeq" id="WP_008422771.1">
    <property type="nucleotide sequence ID" value="NZ_AOIA01000091.1"/>
</dbReference>
<feature type="region of interest" description="Disordered" evidence="7">
    <location>
        <begin position="39"/>
        <end position="58"/>
    </location>
</feature>
<evidence type="ECO:0000256" key="2">
    <source>
        <dbReference type="ARBA" id="ARBA00022679"/>
    </source>
</evidence>
<keyword evidence="4 8" id="KW-0418">Kinase</keyword>
<keyword evidence="5" id="KW-0460">Magnesium</keyword>
<evidence type="ECO:0000313" key="8">
    <source>
        <dbReference type="EMBL" id="ELY60991.1"/>
    </source>
</evidence>
<proteinExistence type="predicted"/>
<dbReference type="GO" id="GO:0006096">
    <property type="term" value="P:glycolytic process"/>
    <property type="evidence" value="ECO:0007669"/>
    <property type="project" value="UniProtKB-KW"/>
</dbReference>
<dbReference type="OrthoDB" id="85200at2157"/>
<evidence type="ECO:0000256" key="3">
    <source>
        <dbReference type="ARBA" id="ARBA00022723"/>
    </source>
</evidence>
<dbReference type="STRING" id="1227498.C492_09625"/>
<dbReference type="Proteomes" id="UP000011531">
    <property type="component" value="Unassembled WGS sequence"/>
</dbReference>
<dbReference type="EMBL" id="AOIA01000091">
    <property type="protein sequence ID" value="ELY60991.1"/>
    <property type="molecule type" value="Genomic_DNA"/>
</dbReference>
<dbReference type="PANTHER" id="PTHR21208">
    <property type="entry name" value="ADP-DEPENDENT GLUCOKINASE"/>
    <property type="match status" value="1"/>
</dbReference>
<evidence type="ECO:0000256" key="4">
    <source>
        <dbReference type="ARBA" id="ARBA00022777"/>
    </source>
</evidence>
<sequence length="461" mass="49998">MTDDQAQLQSDIRALEGLPVFVAYNANVDAIVRVGEGLESSLERPSDPGDRHPPSPLASKRDLATAITHAMAAGRGDEVAMTDEFAAALEAELEPDTQQMGGQTGIMTNLAASLGASPVVYTYLLSDRQLSMFDHPDAVEFPLVEDGEVKFAPLYESVDADRTKINWVFEFRVGDELFDVRAFEDARFIAASRPPEFDLVAGDLDAHVDQIGEVVDGALLAGYHNLTPDHVEEGYEEAHRHARAVIRRLRSGRLPIHIEYAVTHDDDLRESIYRWILPEATVVGTDPYELALLYEDAELGAVDAAPTEETPFEPDEILTHYRMLDALRDELGVECLRLHAMEYHLSVTDSYLPSKAVERGLEFAAVNAATKAALGGITSPDDLETGLEYEPSANGTDAVALLADHLEETAENGVLCTPTVVACPNRVVDDPAGTVGIGDIVSASSFLLELAVADGCDGRDR</sequence>
<dbReference type="InterPro" id="IPR029056">
    <property type="entry name" value="Ribokinase-like"/>
</dbReference>
<comment type="caution">
    <text evidence="8">The sequence shown here is derived from an EMBL/GenBank/DDBJ whole genome shotgun (WGS) entry which is preliminary data.</text>
</comment>
<accession>L9XHX4</accession>
<evidence type="ECO:0000256" key="6">
    <source>
        <dbReference type="ARBA" id="ARBA00023152"/>
    </source>
</evidence>
<dbReference type="InterPro" id="IPR007666">
    <property type="entry name" value="ADP_PFK/GK"/>
</dbReference>
<dbReference type="EC" id="2.7.1.146" evidence="8"/>
<dbReference type="Gene3D" id="3.30.1110.20">
    <property type="match status" value="1"/>
</dbReference>
<dbReference type="PROSITE" id="PS51255">
    <property type="entry name" value="ADPK"/>
    <property type="match status" value="1"/>
</dbReference>
<dbReference type="AlphaFoldDB" id="L9XHX4"/>
<keyword evidence="9" id="KW-1185">Reference proteome</keyword>
<dbReference type="PATRIC" id="fig|1227498.3.peg.1859"/>
<evidence type="ECO:0000256" key="5">
    <source>
        <dbReference type="ARBA" id="ARBA00022842"/>
    </source>
</evidence>
<keyword evidence="1" id="KW-0963">Cytoplasm</keyword>
<name>L9XHX4_9EURY</name>
<dbReference type="PANTHER" id="PTHR21208:SF1">
    <property type="entry name" value="ADP-DEPENDENT GLUCOKINASE"/>
    <property type="match status" value="1"/>
</dbReference>
<evidence type="ECO:0000313" key="9">
    <source>
        <dbReference type="Proteomes" id="UP000011531"/>
    </source>
</evidence>
<evidence type="ECO:0000256" key="7">
    <source>
        <dbReference type="SAM" id="MobiDB-lite"/>
    </source>
</evidence>